<dbReference type="PANTHER" id="PTHR30087">
    <property type="entry name" value="INNER MEMBRANE PROTEIN"/>
    <property type="match status" value="1"/>
</dbReference>
<name>A0A5J6LEP8_9GAMM</name>
<dbReference type="RefSeq" id="WP_151056159.1">
    <property type="nucleotide sequence ID" value="NZ_CP044222.1"/>
</dbReference>
<dbReference type="EMBL" id="CP044222">
    <property type="protein sequence ID" value="QEW07090.1"/>
    <property type="molecule type" value="Genomic_DNA"/>
</dbReference>
<organism evidence="2 3">
    <name type="scientific">Nitrincola iocasae</name>
    <dbReference type="NCBI Taxonomy" id="2614693"/>
    <lineage>
        <taxon>Bacteria</taxon>
        <taxon>Pseudomonadati</taxon>
        <taxon>Pseudomonadota</taxon>
        <taxon>Gammaproteobacteria</taxon>
        <taxon>Oceanospirillales</taxon>
        <taxon>Oceanospirillaceae</taxon>
        <taxon>Nitrincola</taxon>
    </lineage>
</organism>
<sequence length="318" mass="36985">MSAFKPDQIQIGISACLLGEQVRFDGGHKQSRYCMDELSRVFHYVPVCPEMAIGMGTPRKTIRLVNHEGEVRVKASDDSFDVTEQLNDYATEKTTELNFLSGYIVCAKSPTCGMERVRLYDSKSGYSEKAGVGVFARRLMDTYPLLPVEEDGRLHDLVLRENFITRVFAYHDWHKLLAEGLSRKAIVAFHTRYKYLLMAHHQEQYRQLGRLVANFTDDLDKDAQNYFTLFMQTLMHHANRRSHTNVLQHIQGFFSDRLTARQKQELKGSIDKYREGLLPLLVPVTLIRHYLNEFEEPFVDQQVYLNPHPEELKLRYGY</sequence>
<dbReference type="Pfam" id="PF08349">
    <property type="entry name" value="DUF1722"/>
    <property type="match status" value="1"/>
</dbReference>
<dbReference type="InterPro" id="IPR007553">
    <property type="entry name" value="2-thiour_desulf"/>
</dbReference>
<proteinExistence type="predicted"/>
<feature type="domain" description="DUF1722" evidence="1">
    <location>
        <begin position="194"/>
        <end position="309"/>
    </location>
</feature>
<dbReference type="InterPro" id="IPR013560">
    <property type="entry name" value="DUF1722"/>
</dbReference>
<dbReference type="Pfam" id="PF04463">
    <property type="entry name" value="2-thiour_desulf"/>
    <property type="match status" value="1"/>
</dbReference>
<dbReference type="PANTHER" id="PTHR30087:SF0">
    <property type="entry name" value="INNER MEMBRANE PROTEIN"/>
    <property type="match status" value="1"/>
</dbReference>
<keyword evidence="3" id="KW-1185">Reference proteome</keyword>
<protein>
    <submittedName>
        <fullName evidence="2">DUF1722 domain-containing protein</fullName>
    </submittedName>
</protein>
<evidence type="ECO:0000313" key="3">
    <source>
        <dbReference type="Proteomes" id="UP000325606"/>
    </source>
</evidence>
<reference evidence="2 3" key="1">
    <citation type="submission" date="2019-09" db="EMBL/GenBank/DDBJ databases">
        <title>Nitrincola iocasae sp. nov., a bacterium isolated from the sediment collected at a cold seep field in South China Sea.</title>
        <authorList>
            <person name="Zhang H."/>
            <person name="Wang H."/>
            <person name="Li C."/>
        </authorList>
    </citation>
    <scope>NUCLEOTIDE SEQUENCE [LARGE SCALE GENOMIC DNA]</scope>
    <source>
        <strain evidence="2 3">KXZD1103</strain>
    </source>
</reference>
<gene>
    <name evidence="2" type="ORF">F5I99_11540</name>
</gene>
<evidence type="ECO:0000259" key="1">
    <source>
        <dbReference type="Pfam" id="PF08349"/>
    </source>
</evidence>
<dbReference type="KEGG" id="nik:F5I99_11540"/>
<accession>A0A5J6LEP8</accession>
<evidence type="ECO:0000313" key="2">
    <source>
        <dbReference type="EMBL" id="QEW07090.1"/>
    </source>
</evidence>
<dbReference type="PIRSF" id="PIRSF037004">
    <property type="entry name" value="UCP037004"/>
    <property type="match status" value="1"/>
</dbReference>
<dbReference type="InterPro" id="IPR017087">
    <property type="entry name" value="UCP037004"/>
</dbReference>
<dbReference type="AlphaFoldDB" id="A0A5J6LEP8"/>
<dbReference type="Proteomes" id="UP000325606">
    <property type="component" value="Chromosome"/>
</dbReference>